<evidence type="ECO:0000256" key="5">
    <source>
        <dbReference type="ARBA" id="ARBA00023002"/>
    </source>
</evidence>
<dbReference type="InterPro" id="IPR006657">
    <property type="entry name" value="MoPterin_dinucl-bd_dom"/>
</dbReference>
<dbReference type="SMART" id="SM00926">
    <property type="entry name" value="Molybdop_Fe4S4"/>
    <property type="match status" value="1"/>
</dbReference>
<dbReference type="InterPro" id="IPR050612">
    <property type="entry name" value="Prok_Mopterin_Oxidored"/>
</dbReference>
<keyword evidence="10" id="KW-1185">Reference proteome</keyword>
<name>A0A1M5DZG5_9HYPH</name>
<dbReference type="Pfam" id="PF01568">
    <property type="entry name" value="Molydop_binding"/>
    <property type="match status" value="1"/>
</dbReference>
<dbReference type="Gene3D" id="2.40.40.20">
    <property type="match status" value="1"/>
</dbReference>
<dbReference type="InterPro" id="IPR006655">
    <property type="entry name" value="Mopterin_OxRdtase_prok_CS"/>
</dbReference>
<evidence type="ECO:0000259" key="8">
    <source>
        <dbReference type="PROSITE" id="PS51669"/>
    </source>
</evidence>
<dbReference type="RefSeq" id="WP_073053730.1">
    <property type="nucleotide sequence ID" value="NZ_FQUP01000002.1"/>
</dbReference>
<dbReference type="SUPFAM" id="SSF50692">
    <property type="entry name" value="ADC-like"/>
    <property type="match status" value="1"/>
</dbReference>
<dbReference type="Gene3D" id="3.40.228.10">
    <property type="entry name" value="Dimethylsulfoxide Reductase, domain 2"/>
    <property type="match status" value="1"/>
</dbReference>
<reference evidence="9 10" key="1">
    <citation type="submission" date="2016-11" db="EMBL/GenBank/DDBJ databases">
        <authorList>
            <person name="Jaros S."/>
            <person name="Januszkiewicz K."/>
            <person name="Wedrychowicz H."/>
        </authorList>
    </citation>
    <scope>NUCLEOTIDE SEQUENCE [LARGE SCALE GENOMIC DNA]</scope>
    <source>
        <strain evidence="9 10">DSM 19436</strain>
    </source>
</reference>
<dbReference type="InterPro" id="IPR006963">
    <property type="entry name" value="Mopterin_OxRdtase_4Fe-4S_dom"/>
</dbReference>
<dbReference type="Gene3D" id="3.30.2070.10">
    <property type="entry name" value="Formate dehydrogenase/DMSO reductase"/>
    <property type="match status" value="1"/>
</dbReference>
<dbReference type="Gene3D" id="2.20.25.90">
    <property type="entry name" value="ADC-like domains"/>
    <property type="match status" value="1"/>
</dbReference>
<dbReference type="Pfam" id="PF00384">
    <property type="entry name" value="Molybdopterin"/>
    <property type="match status" value="1"/>
</dbReference>
<dbReference type="AlphaFoldDB" id="A0A1M5DZG5"/>
<dbReference type="EMBL" id="FQUP01000002">
    <property type="protein sequence ID" value="SHF72335.1"/>
    <property type="molecule type" value="Genomic_DNA"/>
</dbReference>
<dbReference type="InterPro" id="IPR009010">
    <property type="entry name" value="Asp_de-COase-like_dom_sf"/>
</dbReference>
<dbReference type="OrthoDB" id="9759518at2"/>
<evidence type="ECO:0000256" key="6">
    <source>
        <dbReference type="ARBA" id="ARBA00023004"/>
    </source>
</evidence>
<dbReference type="GO" id="GO:0016491">
    <property type="term" value="F:oxidoreductase activity"/>
    <property type="evidence" value="ECO:0007669"/>
    <property type="project" value="UniProtKB-KW"/>
</dbReference>
<keyword evidence="5" id="KW-0560">Oxidoreductase</keyword>
<keyword evidence="7" id="KW-0411">Iron-sulfur</keyword>
<dbReference type="GO" id="GO:0051536">
    <property type="term" value="F:iron-sulfur cluster binding"/>
    <property type="evidence" value="ECO:0007669"/>
    <property type="project" value="UniProtKB-KW"/>
</dbReference>
<gene>
    <name evidence="9" type="ORF">SAMN02745157_2844</name>
</gene>
<dbReference type="SUPFAM" id="SSF53706">
    <property type="entry name" value="Formate dehydrogenase/DMSO reductase, domains 1-3"/>
    <property type="match status" value="1"/>
</dbReference>
<protein>
    <submittedName>
        <fullName evidence="9">Anaerobic selenocysteine-containing dehydrogenase</fullName>
    </submittedName>
</protein>
<dbReference type="STRING" id="1122133.SAMN02745157_2844"/>
<organism evidence="9 10">
    <name type="scientific">Kaistia soli DSM 19436</name>
    <dbReference type="NCBI Taxonomy" id="1122133"/>
    <lineage>
        <taxon>Bacteria</taxon>
        <taxon>Pseudomonadati</taxon>
        <taxon>Pseudomonadota</taxon>
        <taxon>Alphaproteobacteria</taxon>
        <taxon>Hyphomicrobiales</taxon>
        <taxon>Kaistiaceae</taxon>
        <taxon>Kaistia</taxon>
    </lineage>
</organism>
<accession>A0A1M5DZG5</accession>
<dbReference type="Proteomes" id="UP000184485">
    <property type="component" value="Unassembled WGS sequence"/>
</dbReference>
<sequence>MTSESTTVKGACPQDCPDTCAFIYTVEGDRLTNVKGDPDHPVTRGHLCTKLNDFAAHHYNPNRLLYPMRRIGPKGAGEFERITWAEALAEIKSRWTGIIDEFGPQAIMPCSYLGHEGMLNGLTSGDPFFNRLGSSIAEKTFCGPGREVGTHLTYGPTTGVDPESLIHSKYIILWAVNPLSTGNHHWPFMEEARQNGAKIVAIDPLRSRTAAQADWHIPIRPGTDAALALGMMNVIISEGLLDRDYVDRYTVGFEELAESAAEYPVERVSAITGIPVEDILTLSREYAAQQPSVIRVGVAIERNRNGGQASRAISCLPALTGAWRNVGGGYLTLTMGAFPINWDAMSRPDWIEGTPRVVNLNSLGTALLEASYPPIKSMMVYNINPVVQAPEQNKIRQGFAREDLFLVVSELFVTDTARYADILLPAAMQAEQTDLMFSWGHFYWTYNNKAIEPPGEAVSNTQLFRLLAETMGFDEPEWQRTDEEMIRDFVDWDSPFMEGITFEALRQNGYMKLAVGDKDERAPHAEGNFPTPSGKAEFKTSLAAGGNFVPSPFRAGYQGLQDGGHIDAVPSYIPPFESLEGSPELAARYPLNIISPKAHGFLNSQYANEKKQQRRQGGPIIIMHPDDAGSRGISDGDAVRVFNDRGTFAGSAHVSTDTLKGVVATYLGHWVADSQSRSAVNSISSSRTANLGRAPTFNDNLVEVAKTAGD</sequence>
<dbReference type="PROSITE" id="PS51669">
    <property type="entry name" value="4FE4S_MOW_BIS_MGD"/>
    <property type="match status" value="1"/>
</dbReference>
<keyword evidence="4" id="KW-0479">Metal-binding</keyword>
<evidence type="ECO:0000256" key="7">
    <source>
        <dbReference type="ARBA" id="ARBA00023014"/>
    </source>
</evidence>
<evidence type="ECO:0000313" key="9">
    <source>
        <dbReference type="EMBL" id="SHF72335.1"/>
    </source>
</evidence>
<dbReference type="PANTHER" id="PTHR43742:SF6">
    <property type="entry name" value="OXIDOREDUCTASE YYAE-RELATED"/>
    <property type="match status" value="1"/>
</dbReference>
<dbReference type="GO" id="GO:0046872">
    <property type="term" value="F:metal ion binding"/>
    <property type="evidence" value="ECO:0007669"/>
    <property type="project" value="UniProtKB-KW"/>
</dbReference>
<dbReference type="Pfam" id="PF04879">
    <property type="entry name" value="Molybdop_Fe4S4"/>
    <property type="match status" value="1"/>
</dbReference>
<evidence type="ECO:0000256" key="3">
    <source>
        <dbReference type="ARBA" id="ARBA00022505"/>
    </source>
</evidence>
<feature type="domain" description="4Fe-4S Mo/W bis-MGD-type" evidence="8">
    <location>
        <begin position="5"/>
        <end position="62"/>
    </location>
</feature>
<comment type="similarity">
    <text evidence="2">Belongs to the prokaryotic molybdopterin-containing oxidoreductase family.</text>
</comment>
<proteinExistence type="inferred from homology"/>
<dbReference type="PANTHER" id="PTHR43742">
    <property type="entry name" value="TRIMETHYLAMINE-N-OXIDE REDUCTASE"/>
    <property type="match status" value="1"/>
</dbReference>
<dbReference type="Gene3D" id="3.40.50.740">
    <property type="match status" value="1"/>
</dbReference>
<keyword evidence="3" id="KW-0500">Molybdenum</keyword>
<comment type="cofactor">
    <cofactor evidence="1">
        <name>Mo-bis(molybdopterin guanine dinucleotide)</name>
        <dbReference type="ChEBI" id="CHEBI:60539"/>
    </cofactor>
</comment>
<keyword evidence="6" id="KW-0408">Iron</keyword>
<evidence type="ECO:0000256" key="4">
    <source>
        <dbReference type="ARBA" id="ARBA00022723"/>
    </source>
</evidence>
<evidence type="ECO:0000313" key="10">
    <source>
        <dbReference type="Proteomes" id="UP000184485"/>
    </source>
</evidence>
<dbReference type="CDD" id="cd02766">
    <property type="entry name" value="MopB_3"/>
    <property type="match status" value="1"/>
</dbReference>
<dbReference type="GO" id="GO:0043546">
    <property type="term" value="F:molybdopterin cofactor binding"/>
    <property type="evidence" value="ECO:0007669"/>
    <property type="project" value="InterPro"/>
</dbReference>
<evidence type="ECO:0000256" key="1">
    <source>
        <dbReference type="ARBA" id="ARBA00001942"/>
    </source>
</evidence>
<dbReference type="PROSITE" id="PS00932">
    <property type="entry name" value="MOLYBDOPTERIN_PROK_3"/>
    <property type="match status" value="1"/>
</dbReference>
<dbReference type="InterPro" id="IPR006656">
    <property type="entry name" value="Mopterin_OxRdtase"/>
</dbReference>
<evidence type="ECO:0000256" key="2">
    <source>
        <dbReference type="ARBA" id="ARBA00010312"/>
    </source>
</evidence>